<dbReference type="InterPro" id="IPR045860">
    <property type="entry name" value="Snake_toxin-like_sf"/>
</dbReference>
<proteinExistence type="predicted"/>
<dbReference type="Pfam" id="PF00087">
    <property type="entry name" value="Toxin_TOLIP"/>
    <property type="match status" value="1"/>
</dbReference>
<dbReference type="InterPro" id="IPR051110">
    <property type="entry name" value="Ly-6/neurotoxin-like_GPI-ap"/>
</dbReference>
<evidence type="ECO:0000256" key="2">
    <source>
        <dbReference type="ARBA" id="ARBA00022525"/>
    </source>
</evidence>
<dbReference type="Proteomes" id="UP000472272">
    <property type="component" value="Chromosome 7"/>
</dbReference>
<dbReference type="AlphaFoldDB" id="A0A670I9Q0"/>
<keyword evidence="7" id="KW-1185">Reference proteome</keyword>
<reference evidence="6" key="3">
    <citation type="submission" date="2025-09" db="UniProtKB">
        <authorList>
            <consortium name="Ensembl"/>
        </authorList>
    </citation>
    <scope>IDENTIFICATION</scope>
</reference>
<sequence length="120" mass="12940">NVAGEGRAKYLLLMLCGPALRCYSCPEPITAVKCMKVDNCLQNETMCKTTMYSREEVYPFQGDSTVTRSCSSRCIPSDVDGIGLTRPVTCCNTDLCNHDGAAIPSSFPLVPLLSQGKPAL</sequence>
<reference evidence="6" key="2">
    <citation type="submission" date="2025-08" db="UniProtKB">
        <authorList>
            <consortium name="Ensembl"/>
        </authorList>
    </citation>
    <scope>IDENTIFICATION</scope>
</reference>
<accession>A0A670I9Q0</accession>
<dbReference type="PANTHER" id="PTHR16983:SF16">
    <property type="entry name" value="UPAR_LY6 DOMAIN-CONTAINING PROTEIN"/>
    <property type="match status" value="1"/>
</dbReference>
<evidence type="ECO:0000256" key="4">
    <source>
        <dbReference type="ARBA" id="ARBA00023157"/>
    </source>
</evidence>
<evidence type="ECO:0000259" key="5">
    <source>
        <dbReference type="Pfam" id="PF00087"/>
    </source>
</evidence>
<keyword evidence="2" id="KW-0964">Secreted</keyword>
<organism evidence="6 7">
    <name type="scientific">Podarcis muralis</name>
    <name type="common">Wall lizard</name>
    <name type="synonym">Lacerta muralis</name>
    <dbReference type="NCBI Taxonomy" id="64176"/>
    <lineage>
        <taxon>Eukaryota</taxon>
        <taxon>Metazoa</taxon>
        <taxon>Chordata</taxon>
        <taxon>Craniata</taxon>
        <taxon>Vertebrata</taxon>
        <taxon>Euteleostomi</taxon>
        <taxon>Lepidosauria</taxon>
        <taxon>Squamata</taxon>
        <taxon>Bifurcata</taxon>
        <taxon>Unidentata</taxon>
        <taxon>Episquamata</taxon>
        <taxon>Laterata</taxon>
        <taxon>Lacertibaenia</taxon>
        <taxon>Lacertidae</taxon>
        <taxon>Podarcis</taxon>
    </lineage>
</organism>
<dbReference type="Gene3D" id="2.10.60.10">
    <property type="entry name" value="CD59"/>
    <property type="match status" value="1"/>
</dbReference>
<comment type="subcellular location">
    <subcellularLocation>
        <location evidence="1">Secreted</location>
    </subcellularLocation>
</comment>
<evidence type="ECO:0000313" key="7">
    <source>
        <dbReference type="Proteomes" id="UP000472272"/>
    </source>
</evidence>
<feature type="domain" description="Snake toxin/toxin-like" evidence="5">
    <location>
        <begin position="20"/>
        <end position="97"/>
    </location>
</feature>
<evidence type="ECO:0000256" key="3">
    <source>
        <dbReference type="ARBA" id="ARBA00022729"/>
    </source>
</evidence>
<keyword evidence="4" id="KW-1015">Disulfide bond</keyword>
<dbReference type="GO" id="GO:0005576">
    <property type="term" value="C:extracellular region"/>
    <property type="evidence" value="ECO:0007669"/>
    <property type="project" value="UniProtKB-SubCell"/>
</dbReference>
<reference evidence="6 7" key="1">
    <citation type="journal article" date="2019" name="Proc. Natl. Acad. Sci. U.S.A.">
        <title>Regulatory changes in pterin and carotenoid genes underlie balanced color polymorphisms in the wall lizard.</title>
        <authorList>
            <person name="Andrade P."/>
            <person name="Pinho C."/>
            <person name="Perez I de Lanuza G."/>
            <person name="Afonso S."/>
            <person name="Brejcha J."/>
            <person name="Rubin C.J."/>
            <person name="Wallerman O."/>
            <person name="Pereira P."/>
            <person name="Sabatino S.J."/>
            <person name="Bellati A."/>
            <person name="Pellitteri-Rosa D."/>
            <person name="Bosakova Z."/>
            <person name="Bunikis I."/>
            <person name="Carretero M.A."/>
            <person name="Feiner N."/>
            <person name="Marsik P."/>
            <person name="Pauperio F."/>
            <person name="Salvi D."/>
            <person name="Soler L."/>
            <person name="While G.M."/>
            <person name="Uller T."/>
            <person name="Font E."/>
            <person name="Andersson L."/>
            <person name="Carneiro M."/>
        </authorList>
    </citation>
    <scope>NUCLEOTIDE SEQUENCE</scope>
</reference>
<evidence type="ECO:0000313" key="6">
    <source>
        <dbReference type="Ensembl" id="ENSPMRP00000008416.1"/>
    </source>
</evidence>
<gene>
    <name evidence="6" type="primary">LYPD2</name>
</gene>
<dbReference type="FunFam" id="2.10.60.10:FF:000003">
    <property type="entry name" value="lymphocyte antigen 6E isoform X1"/>
    <property type="match status" value="1"/>
</dbReference>
<evidence type="ECO:0000256" key="1">
    <source>
        <dbReference type="ARBA" id="ARBA00004613"/>
    </source>
</evidence>
<dbReference type="GO" id="GO:0005886">
    <property type="term" value="C:plasma membrane"/>
    <property type="evidence" value="ECO:0007669"/>
    <property type="project" value="TreeGrafter"/>
</dbReference>
<dbReference type="PROSITE" id="PS00983">
    <property type="entry name" value="LY6_UPAR"/>
    <property type="match status" value="1"/>
</dbReference>
<dbReference type="Ensembl" id="ENSPMRT00000008997.1">
    <property type="protein sequence ID" value="ENSPMRP00000008416.1"/>
    <property type="gene ID" value="ENSPMRG00000005682.1"/>
</dbReference>
<name>A0A670I9Q0_PODMU</name>
<dbReference type="InterPro" id="IPR035076">
    <property type="entry name" value="Toxin/TOLIP"/>
</dbReference>
<dbReference type="SUPFAM" id="SSF57302">
    <property type="entry name" value="Snake toxin-like"/>
    <property type="match status" value="1"/>
</dbReference>
<dbReference type="InterPro" id="IPR018363">
    <property type="entry name" value="CD59_antigen_CS"/>
</dbReference>
<keyword evidence="3" id="KW-0732">Signal</keyword>
<protein>
    <submittedName>
        <fullName evidence="6">LY6/PLAUR domain containing 2</fullName>
    </submittedName>
</protein>
<dbReference type="PANTHER" id="PTHR16983">
    <property type="entry name" value="UPAR/LY6 DOMAIN-CONTAINING PROTEIN"/>
    <property type="match status" value="1"/>
</dbReference>
<dbReference type="CDD" id="cd23620">
    <property type="entry name" value="TFP_LU_ECD_LYPD2"/>
    <property type="match status" value="1"/>
</dbReference>
<dbReference type="GeneTree" id="ENSGT00940000162197"/>